<protein>
    <submittedName>
        <fullName evidence="2">Uncharacterized protein</fullName>
    </submittedName>
</protein>
<feature type="region of interest" description="Disordered" evidence="1">
    <location>
        <begin position="54"/>
        <end position="75"/>
    </location>
</feature>
<name>A0A8J4Y305_CHIOP</name>
<evidence type="ECO:0000313" key="3">
    <source>
        <dbReference type="Proteomes" id="UP000770661"/>
    </source>
</evidence>
<feature type="compositionally biased region" description="Polar residues" evidence="1">
    <location>
        <begin position="1"/>
        <end position="10"/>
    </location>
</feature>
<sequence length="186" mass="20775">MTTCCSTATGDQRGVRLSRQDRRTQPLSFRPSSPSVHYMENQCAGSLEEVRKELDRYKEESSKSHESEGGSHPSVVHRQPAFTYLHCLPHPPQDTSIIKNPSCQFVFHSDFDNFDEYVNDCVVQGLSIDPMGLCYKMSYQDQAKMLEVTRGTGNTDHHKDTILVLGSPLPGNTGGHCQITQVDTAK</sequence>
<dbReference type="EMBL" id="JACEEZ010019427">
    <property type="protein sequence ID" value="KAG0715719.1"/>
    <property type="molecule type" value="Genomic_DNA"/>
</dbReference>
<dbReference type="AlphaFoldDB" id="A0A8J4Y305"/>
<keyword evidence="3" id="KW-1185">Reference proteome</keyword>
<reference evidence="2" key="1">
    <citation type="submission" date="2020-07" db="EMBL/GenBank/DDBJ databases">
        <title>The High-quality genome of the commercially important snow crab, Chionoecetes opilio.</title>
        <authorList>
            <person name="Jeong J.-H."/>
            <person name="Ryu S."/>
        </authorList>
    </citation>
    <scope>NUCLEOTIDE SEQUENCE</scope>
    <source>
        <strain evidence="2">MADBK_172401_WGS</strain>
        <tissue evidence="2">Digestive gland</tissue>
    </source>
</reference>
<dbReference type="Proteomes" id="UP000770661">
    <property type="component" value="Unassembled WGS sequence"/>
</dbReference>
<feature type="region of interest" description="Disordered" evidence="1">
    <location>
        <begin position="1"/>
        <end position="32"/>
    </location>
</feature>
<accession>A0A8J4Y305</accession>
<comment type="caution">
    <text evidence="2">The sequence shown here is derived from an EMBL/GenBank/DDBJ whole genome shotgun (WGS) entry which is preliminary data.</text>
</comment>
<organism evidence="2 3">
    <name type="scientific">Chionoecetes opilio</name>
    <name type="common">Atlantic snow crab</name>
    <name type="synonym">Cancer opilio</name>
    <dbReference type="NCBI Taxonomy" id="41210"/>
    <lineage>
        <taxon>Eukaryota</taxon>
        <taxon>Metazoa</taxon>
        <taxon>Ecdysozoa</taxon>
        <taxon>Arthropoda</taxon>
        <taxon>Crustacea</taxon>
        <taxon>Multicrustacea</taxon>
        <taxon>Malacostraca</taxon>
        <taxon>Eumalacostraca</taxon>
        <taxon>Eucarida</taxon>
        <taxon>Decapoda</taxon>
        <taxon>Pleocyemata</taxon>
        <taxon>Brachyura</taxon>
        <taxon>Eubrachyura</taxon>
        <taxon>Majoidea</taxon>
        <taxon>Majidae</taxon>
        <taxon>Chionoecetes</taxon>
    </lineage>
</organism>
<proteinExistence type="predicted"/>
<feature type="compositionally biased region" description="Basic and acidic residues" evidence="1">
    <location>
        <begin position="54"/>
        <end position="69"/>
    </location>
</feature>
<evidence type="ECO:0000256" key="1">
    <source>
        <dbReference type="SAM" id="MobiDB-lite"/>
    </source>
</evidence>
<gene>
    <name evidence="2" type="ORF">GWK47_011307</name>
</gene>
<evidence type="ECO:0000313" key="2">
    <source>
        <dbReference type="EMBL" id="KAG0715719.1"/>
    </source>
</evidence>